<evidence type="ECO:0000259" key="5">
    <source>
        <dbReference type="Pfam" id="PF02518"/>
    </source>
</evidence>
<proteinExistence type="predicted"/>
<dbReference type="InterPro" id="IPR045975">
    <property type="entry name" value="DUF5931"/>
</dbReference>
<feature type="transmembrane region" description="Helical" evidence="4">
    <location>
        <begin position="159"/>
        <end position="180"/>
    </location>
</feature>
<evidence type="ECO:0000256" key="2">
    <source>
        <dbReference type="ARBA" id="ARBA00022777"/>
    </source>
</evidence>
<feature type="transmembrane region" description="Helical" evidence="4">
    <location>
        <begin position="25"/>
        <end position="43"/>
    </location>
</feature>
<feature type="transmembrane region" description="Helical" evidence="4">
    <location>
        <begin position="55"/>
        <end position="76"/>
    </location>
</feature>
<feature type="domain" description="Histidine kinase/HSP90-like ATPase" evidence="5">
    <location>
        <begin position="312"/>
        <end position="404"/>
    </location>
</feature>
<keyword evidence="8" id="KW-1185">Reference proteome</keyword>
<evidence type="ECO:0000256" key="3">
    <source>
        <dbReference type="ARBA" id="ARBA00023012"/>
    </source>
</evidence>
<evidence type="ECO:0000256" key="4">
    <source>
        <dbReference type="SAM" id="Phobius"/>
    </source>
</evidence>
<dbReference type="PANTHER" id="PTHR24421">
    <property type="entry name" value="NITRATE/NITRITE SENSOR PROTEIN NARX-RELATED"/>
    <property type="match status" value="1"/>
</dbReference>
<reference evidence="7 8" key="1">
    <citation type="submission" date="2023-07" db="EMBL/GenBank/DDBJ databases">
        <title>Sequencing the genomes of 1000 actinobacteria strains.</title>
        <authorList>
            <person name="Klenk H.-P."/>
        </authorList>
    </citation>
    <scope>NUCLEOTIDE SEQUENCE [LARGE SCALE GENOMIC DNA]</scope>
    <source>
        <strain evidence="7 8">DSM 19426</strain>
    </source>
</reference>
<dbReference type="GO" id="GO:0016301">
    <property type="term" value="F:kinase activity"/>
    <property type="evidence" value="ECO:0007669"/>
    <property type="project" value="UniProtKB-KW"/>
</dbReference>
<organism evidence="7 8">
    <name type="scientific">Nocardioides marmoribigeumensis</name>
    <dbReference type="NCBI Taxonomy" id="433649"/>
    <lineage>
        <taxon>Bacteria</taxon>
        <taxon>Bacillati</taxon>
        <taxon>Actinomycetota</taxon>
        <taxon>Actinomycetes</taxon>
        <taxon>Propionibacteriales</taxon>
        <taxon>Nocardioidaceae</taxon>
        <taxon>Nocardioides</taxon>
    </lineage>
</organism>
<evidence type="ECO:0000256" key="1">
    <source>
        <dbReference type="ARBA" id="ARBA00022679"/>
    </source>
</evidence>
<name>A0ABU2BPG8_9ACTN</name>
<evidence type="ECO:0000313" key="8">
    <source>
        <dbReference type="Proteomes" id="UP001183648"/>
    </source>
</evidence>
<keyword evidence="3" id="KW-0902">Two-component regulatory system</keyword>
<dbReference type="PANTHER" id="PTHR24421:SF61">
    <property type="entry name" value="OXYGEN SENSOR HISTIDINE KINASE NREB"/>
    <property type="match status" value="1"/>
</dbReference>
<comment type="caution">
    <text evidence="7">The sequence shown here is derived from an EMBL/GenBank/DDBJ whole genome shotgun (WGS) entry which is preliminary data.</text>
</comment>
<evidence type="ECO:0000259" key="6">
    <source>
        <dbReference type="Pfam" id="PF19354"/>
    </source>
</evidence>
<dbReference type="InterPro" id="IPR036890">
    <property type="entry name" value="HATPase_C_sf"/>
</dbReference>
<evidence type="ECO:0000313" key="7">
    <source>
        <dbReference type="EMBL" id="MDR7360534.1"/>
    </source>
</evidence>
<protein>
    <submittedName>
        <fullName evidence="7">Signal transduction histidine kinase</fullName>
    </submittedName>
</protein>
<keyword evidence="4" id="KW-0472">Membrane</keyword>
<feature type="domain" description="DUF5931" evidence="6">
    <location>
        <begin position="20"/>
        <end position="183"/>
    </location>
</feature>
<accession>A0ABU2BPG8</accession>
<dbReference type="Pfam" id="PF19354">
    <property type="entry name" value="DUF5931"/>
    <property type="match status" value="1"/>
</dbReference>
<dbReference type="RefSeq" id="WP_310297128.1">
    <property type="nucleotide sequence ID" value="NZ_BAAAPS010000006.1"/>
</dbReference>
<dbReference type="EMBL" id="JAVDYG010000001">
    <property type="protein sequence ID" value="MDR7360534.1"/>
    <property type="molecule type" value="Genomic_DNA"/>
</dbReference>
<keyword evidence="1" id="KW-0808">Transferase</keyword>
<dbReference type="InterPro" id="IPR003594">
    <property type="entry name" value="HATPase_dom"/>
</dbReference>
<dbReference type="SUPFAM" id="SSF55874">
    <property type="entry name" value="ATPase domain of HSP90 chaperone/DNA topoisomerase II/histidine kinase"/>
    <property type="match status" value="1"/>
</dbReference>
<sequence>MAQQGPALSVRIGGPSAASVVEANLFRALVVLRAIVLAYAVALNLGRFDEFSRPVLAGVALAVMTVWSVVASWAYLTPARRTWRWYAVDLAVAVGLLLLTPLVQSEAMLARHASTLPTFWVMTSVLAWSVGRGWWQGGLVALVVSAADLSVRTVSSGATWGNIFLLLLAAVVVGFAADLVRQAATLRAEAERTAAVLTERARLARVVHDGVLQVLALVQRTGLEAGGEMAELGRLAGEQEVALRRLVQYDARTVAEETARLAGDGVRVGAWDVRSGPVDLGEALAAAVGPRVTFTGPGTPVVLPASVVDEVVSAARACLDNTAAHVGPDAPAWVLLEDLGHEVVVTVRDAGPGIPEGRLDEARGQGRLGVTESIAGRLRDLGGRAELTTGPSLGTEWELVIPRQDSDRPGGHR</sequence>
<dbReference type="NCBIfam" id="NF047322">
    <property type="entry name" value="HK_morpho_MacS"/>
    <property type="match status" value="1"/>
</dbReference>
<gene>
    <name evidence="7" type="ORF">J2S63_000087</name>
</gene>
<dbReference type="Pfam" id="PF02518">
    <property type="entry name" value="HATPase_c"/>
    <property type="match status" value="1"/>
</dbReference>
<feature type="transmembrane region" description="Helical" evidence="4">
    <location>
        <begin position="82"/>
        <end position="103"/>
    </location>
</feature>
<dbReference type="Gene3D" id="3.30.565.10">
    <property type="entry name" value="Histidine kinase-like ATPase, C-terminal domain"/>
    <property type="match status" value="1"/>
</dbReference>
<keyword evidence="4" id="KW-0812">Transmembrane</keyword>
<keyword evidence="4" id="KW-1133">Transmembrane helix</keyword>
<dbReference type="Proteomes" id="UP001183648">
    <property type="component" value="Unassembled WGS sequence"/>
</dbReference>
<dbReference type="InterPro" id="IPR050482">
    <property type="entry name" value="Sensor_HK_TwoCompSys"/>
</dbReference>
<keyword evidence="2 7" id="KW-0418">Kinase</keyword>